<evidence type="ECO:0000256" key="1">
    <source>
        <dbReference type="SAM" id="Phobius"/>
    </source>
</evidence>
<dbReference type="KEGG" id="hsn:DV733_08490"/>
<protein>
    <submittedName>
        <fullName evidence="2">Uncharacterized protein</fullName>
    </submittedName>
</protein>
<sequence length="257" mass="27316">MISGGRVALASQAVTIPWWAFVTVLGALLGAKLLYDGLQSSAPLRQYMRLSEASIGSVMSGDGPLRLSGTARSLEPSADRPAEETLVVNEVVREVNIEHNTGLREPLDPNKQFESGPHGTGVARVGSDIDSVPFVLESDRGERLLVDPRAANYLLDTETEHGEKPGQVVYRQVLTAGETAHVGGRIVRTVDIDIDGLDALDAEVPKLAITAADGRIFLAHGDGSAVATRLVTKHYRLPLGLLVLAGVGVFVWSNLPG</sequence>
<feature type="transmembrane region" description="Helical" evidence="1">
    <location>
        <begin position="16"/>
        <end position="35"/>
    </location>
</feature>
<dbReference type="AlphaFoldDB" id="A0A4D6HE15"/>
<evidence type="ECO:0000313" key="3">
    <source>
        <dbReference type="Proteomes" id="UP000296706"/>
    </source>
</evidence>
<gene>
    <name evidence="2" type="ORF">DV733_08490</name>
</gene>
<keyword evidence="1" id="KW-0812">Transmembrane</keyword>
<organism evidence="2 3">
    <name type="scientific">Halapricum salinum</name>
    <dbReference type="NCBI Taxonomy" id="1457250"/>
    <lineage>
        <taxon>Archaea</taxon>
        <taxon>Methanobacteriati</taxon>
        <taxon>Methanobacteriota</taxon>
        <taxon>Stenosarchaea group</taxon>
        <taxon>Halobacteria</taxon>
        <taxon>Halobacteriales</taxon>
        <taxon>Haloarculaceae</taxon>
        <taxon>Halapricum</taxon>
    </lineage>
</organism>
<dbReference type="EMBL" id="CP031310">
    <property type="protein sequence ID" value="QCC51282.1"/>
    <property type="molecule type" value="Genomic_DNA"/>
</dbReference>
<proteinExistence type="predicted"/>
<keyword evidence="3" id="KW-1185">Reference proteome</keyword>
<name>A0A4D6HE15_9EURY</name>
<evidence type="ECO:0000313" key="2">
    <source>
        <dbReference type="EMBL" id="QCC51282.1"/>
    </source>
</evidence>
<dbReference type="GeneID" id="39847895"/>
<keyword evidence="1" id="KW-1133">Transmembrane helix</keyword>
<keyword evidence="1" id="KW-0472">Membrane</keyword>
<dbReference type="RefSeq" id="WP_049995109.1">
    <property type="nucleotide sequence ID" value="NZ_CP031310.1"/>
</dbReference>
<reference evidence="2 3" key="1">
    <citation type="journal article" date="2019" name="Nat. Commun.">
        <title>A new type of DNA phosphorothioation-based antiviral system in archaea.</title>
        <authorList>
            <person name="Xiong L."/>
            <person name="Liu S."/>
            <person name="Chen S."/>
            <person name="Xiao Y."/>
            <person name="Zhu B."/>
            <person name="Gao Y."/>
            <person name="Zhang Y."/>
            <person name="Chen B."/>
            <person name="Luo J."/>
            <person name="Deng Z."/>
            <person name="Chen X."/>
            <person name="Wang L."/>
            <person name="Chen S."/>
        </authorList>
    </citation>
    <scope>NUCLEOTIDE SEQUENCE [LARGE SCALE GENOMIC DNA]</scope>
    <source>
        <strain evidence="2 3">CBA1105</strain>
    </source>
</reference>
<dbReference type="Proteomes" id="UP000296706">
    <property type="component" value="Chromosome"/>
</dbReference>
<accession>A0A4D6HE15</accession>